<evidence type="ECO:0000256" key="1">
    <source>
        <dbReference type="SAM" id="MobiDB-lite"/>
    </source>
</evidence>
<accession>A0ABV8HY40</accession>
<comment type="caution">
    <text evidence="2">The sequence shown here is derived from an EMBL/GenBank/DDBJ whole genome shotgun (WGS) entry which is preliminary data.</text>
</comment>
<dbReference type="EMBL" id="JBHSBM010000004">
    <property type="protein sequence ID" value="MFC4056779.1"/>
    <property type="molecule type" value="Genomic_DNA"/>
</dbReference>
<feature type="region of interest" description="Disordered" evidence="1">
    <location>
        <begin position="1"/>
        <end position="20"/>
    </location>
</feature>
<gene>
    <name evidence="2" type="ORF">ACFOWE_00585</name>
</gene>
<dbReference type="Proteomes" id="UP001595850">
    <property type="component" value="Unassembled WGS sequence"/>
</dbReference>
<proteinExistence type="predicted"/>
<dbReference type="RefSeq" id="WP_377284738.1">
    <property type="nucleotide sequence ID" value="NZ_JBHSBM010000004.1"/>
</dbReference>
<keyword evidence="3" id="KW-1185">Reference proteome</keyword>
<evidence type="ECO:0000313" key="2">
    <source>
        <dbReference type="EMBL" id="MFC4056779.1"/>
    </source>
</evidence>
<organism evidence="2 3">
    <name type="scientific">Planomonospora corallina</name>
    <dbReference type="NCBI Taxonomy" id="1806052"/>
    <lineage>
        <taxon>Bacteria</taxon>
        <taxon>Bacillati</taxon>
        <taxon>Actinomycetota</taxon>
        <taxon>Actinomycetes</taxon>
        <taxon>Streptosporangiales</taxon>
        <taxon>Streptosporangiaceae</taxon>
        <taxon>Planomonospora</taxon>
    </lineage>
</organism>
<protein>
    <submittedName>
        <fullName evidence="2">Uncharacterized protein</fullName>
    </submittedName>
</protein>
<reference evidence="3" key="1">
    <citation type="journal article" date="2019" name="Int. J. Syst. Evol. Microbiol.">
        <title>The Global Catalogue of Microorganisms (GCM) 10K type strain sequencing project: providing services to taxonomists for standard genome sequencing and annotation.</title>
        <authorList>
            <consortium name="The Broad Institute Genomics Platform"/>
            <consortium name="The Broad Institute Genome Sequencing Center for Infectious Disease"/>
            <person name="Wu L."/>
            <person name="Ma J."/>
        </authorList>
    </citation>
    <scope>NUCLEOTIDE SEQUENCE [LARGE SCALE GENOMIC DNA]</scope>
    <source>
        <strain evidence="3">TBRC 4489</strain>
    </source>
</reference>
<evidence type="ECO:0000313" key="3">
    <source>
        <dbReference type="Proteomes" id="UP001595850"/>
    </source>
</evidence>
<sequence length="70" mass="7561">MAVDGGAARQGDRGDARANAHLADAAQRNARLLGPATPVGVRLQTMSDFLTRVGRDLTRSAEHWRQVYST</sequence>
<name>A0ABV8HY40_9ACTN</name>